<dbReference type="FunFam" id="3.90.190.10:FF:000029">
    <property type="entry name" value="Phosphatidylinositol 3,4,5-trisphosphate 3-phosphatase and dual-specificity protein phosphatase PTEN"/>
    <property type="match status" value="1"/>
</dbReference>
<feature type="domain" description="Tyrosine specific protein phosphatases" evidence="5">
    <location>
        <begin position="149"/>
        <end position="223"/>
    </location>
</feature>
<evidence type="ECO:0000256" key="1">
    <source>
        <dbReference type="ARBA" id="ARBA00007881"/>
    </source>
</evidence>
<dbReference type="InterPro" id="IPR029023">
    <property type="entry name" value="Tensin_phosphatase"/>
</dbReference>
<accession>A0A8S1N349</accession>
<evidence type="ECO:0000256" key="4">
    <source>
        <dbReference type="ARBA" id="ARBA00023098"/>
    </source>
</evidence>
<comment type="caution">
    <text evidence="8">The sequence shown here is derived from an EMBL/GenBank/DDBJ whole genome shotgun (WGS) entry which is preliminary data.</text>
</comment>
<feature type="domain" description="Phosphatase tensin-type" evidence="6">
    <location>
        <begin position="64"/>
        <end position="235"/>
    </location>
</feature>
<dbReference type="InterPro" id="IPR014020">
    <property type="entry name" value="Tensin_C2-dom"/>
</dbReference>
<dbReference type="PANTHER" id="PTHR12305:SF60">
    <property type="entry name" value="PHOSPHATIDYLINOSITOL 3,4,5-TRISPHOSPHATE 3-PHOSPHATASE TPTE2-RELATED"/>
    <property type="match status" value="1"/>
</dbReference>
<dbReference type="CDD" id="cd14509">
    <property type="entry name" value="PTP_PTEN"/>
    <property type="match status" value="1"/>
</dbReference>
<dbReference type="InterPro" id="IPR045101">
    <property type="entry name" value="PTP_PTEN"/>
</dbReference>
<dbReference type="GO" id="GO:0004721">
    <property type="term" value="F:phosphoprotein phosphatase activity"/>
    <property type="evidence" value="ECO:0007669"/>
    <property type="project" value="UniProtKB-KW"/>
</dbReference>
<dbReference type="AlphaFoldDB" id="A0A8S1N349"/>
<dbReference type="OMA" id="HYRIINL"/>
<keyword evidence="4" id="KW-0443">Lipid metabolism</keyword>
<comment type="similarity">
    <text evidence="1">Belongs to the PTEN phosphatase protein family.</text>
</comment>
<dbReference type="GO" id="GO:0016314">
    <property type="term" value="F:phosphatidylinositol-3,4,5-trisphosphate 3-phosphatase activity"/>
    <property type="evidence" value="ECO:0007669"/>
    <property type="project" value="TreeGrafter"/>
</dbReference>
<evidence type="ECO:0000259" key="7">
    <source>
        <dbReference type="PROSITE" id="PS51182"/>
    </source>
</evidence>
<dbReference type="PANTHER" id="PTHR12305">
    <property type="entry name" value="PHOSPHATASE WITH HOMOLOGY TO TENSIN"/>
    <property type="match status" value="1"/>
</dbReference>
<organism evidence="8 9">
    <name type="scientific">Paramecium primaurelia</name>
    <dbReference type="NCBI Taxonomy" id="5886"/>
    <lineage>
        <taxon>Eukaryota</taxon>
        <taxon>Sar</taxon>
        <taxon>Alveolata</taxon>
        <taxon>Ciliophora</taxon>
        <taxon>Intramacronucleata</taxon>
        <taxon>Oligohymenophorea</taxon>
        <taxon>Peniculida</taxon>
        <taxon>Parameciidae</taxon>
        <taxon>Paramecium</taxon>
    </lineage>
</organism>
<dbReference type="PROSITE" id="PS50056">
    <property type="entry name" value="TYR_PHOSPHATASE_2"/>
    <property type="match status" value="1"/>
</dbReference>
<proteinExistence type="inferred from homology"/>
<evidence type="ECO:0000256" key="3">
    <source>
        <dbReference type="ARBA" id="ARBA00022912"/>
    </source>
</evidence>
<dbReference type="EMBL" id="CAJJDM010000080">
    <property type="protein sequence ID" value="CAD8086930.1"/>
    <property type="molecule type" value="Genomic_DNA"/>
</dbReference>
<dbReference type="GO" id="GO:0006629">
    <property type="term" value="P:lipid metabolic process"/>
    <property type="evidence" value="ECO:0007669"/>
    <property type="project" value="UniProtKB-KW"/>
</dbReference>
<feature type="domain" description="C2 tensin-type" evidence="7">
    <location>
        <begin position="243"/>
        <end position="366"/>
    </location>
</feature>
<evidence type="ECO:0000313" key="8">
    <source>
        <dbReference type="EMBL" id="CAD8086930.1"/>
    </source>
</evidence>
<evidence type="ECO:0000313" key="9">
    <source>
        <dbReference type="Proteomes" id="UP000688137"/>
    </source>
</evidence>
<dbReference type="PROSITE" id="PS00383">
    <property type="entry name" value="TYR_PHOSPHATASE_1"/>
    <property type="match status" value="1"/>
</dbReference>
<dbReference type="PROSITE" id="PS51182">
    <property type="entry name" value="C2_TENSIN"/>
    <property type="match status" value="1"/>
</dbReference>
<dbReference type="PROSITE" id="PS51181">
    <property type="entry name" value="PPASE_TENSIN"/>
    <property type="match status" value="1"/>
</dbReference>
<keyword evidence="2" id="KW-0378">Hydrolase</keyword>
<dbReference type="InterPro" id="IPR000387">
    <property type="entry name" value="Tyr_Pase_dom"/>
</dbReference>
<evidence type="ECO:0008006" key="10">
    <source>
        <dbReference type="Google" id="ProtNLM"/>
    </source>
</evidence>
<dbReference type="Pfam" id="PF10409">
    <property type="entry name" value="PTEN_C2"/>
    <property type="match status" value="1"/>
</dbReference>
<dbReference type="InterPro" id="IPR016130">
    <property type="entry name" value="Tyr_Pase_AS"/>
</dbReference>
<dbReference type="Pfam" id="PF22785">
    <property type="entry name" value="Tc-R-P"/>
    <property type="match status" value="1"/>
</dbReference>
<dbReference type="Proteomes" id="UP000688137">
    <property type="component" value="Unassembled WGS sequence"/>
</dbReference>
<keyword evidence="3" id="KW-0904">Protein phosphatase</keyword>
<keyword evidence="9" id="KW-1185">Reference proteome</keyword>
<evidence type="ECO:0000259" key="6">
    <source>
        <dbReference type="PROSITE" id="PS51181"/>
    </source>
</evidence>
<dbReference type="SMART" id="SM01326">
    <property type="entry name" value="PTEN_C2"/>
    <property type="match status" value="1"/>
</dbReference>
<dbReference type="InterPro" id="IPR051281">
    <property type="entry name" value="Dual-spec_lipid-protein_phosph"/>
</dbReference>
<dbReference type="GO" id="GO:0005829">
    <property type="term" value="C:cytosol"/>
    <property type="evidence" value="ECO:0007669"/>
    <property type="project" value="TreeGrafter"/>
</dbReference>
<reference evidence="8" key="1">
    <citation type="submission" date="2021-01" db="EMBL/GenBank/DDBJ databases">
        <authorList>
            <consortium name="Genoscope - CEA"/>
            <person name="William W."/>
        </authorList>
    </citation>
    <scope>NUCLEOTIDE SEQUENCE</scope>
</reference>
<name>A0A8S1N349_PARPR</name>
<gene>
    <name evidence="8" type="ORF">PPRIM_AZ9-3.1.T0770167</name>
</gene>
<sequence length="368" mass="43057">MDQESVFDLSSTLDFQLETLPFYGVRGRSEELSQLIKQNLQNNQNNNKGFFTNPIKQLVSKQKNRFVQDGFDLDLTYITEQIIAMGYPANDYEAIYRNSMADVQKFFNERHKNHYRIINLCSERKYNHAYFDGNVSEYPFDDHQAPQFSMIFELCNEIHNFICQDKQNVVAIHCKAGKGRTGVMICCYMLFSGMFNSSYEAMRFYGIMRTKNKKGVTIPSQIRYILYFEKALSYGLEAQDIPQNKIQISQIRLITIPIMNCKNSCKPYILIQNNQTQILVAKFQIVNDNFIIFMSDAVIQGDTRIICYNKSLISKQIMFQFWFHTAFLDNTGLLIIDKYMLDKAVKDKNHKIFSPNFRVEVQTFTLLN</sequence>
<evidence type="ECO:0000259" key="5">
    <source>
        <dbReference type="PROSITE" id="PS50056"/>
    </source>
</evidence>
<evidence type="ECO:0000256" key="2">
    <source>
        <dbReference type="ARBA" id="ARBA00022801"/>
    </source>
</evidence>
<protein>
    <recommendedName>
        <fullName evidence="10">Phosphatidylinositol-3,4,5-trisphosphate 3-phosphatase</fullName>
    </recommendedName>
</protein>